<gene>
    <name evidence="1" type="primary">INH1</name>
    <name evidence="1" type="ORF">H2198_005111</name>
</gene>
<evidence type="ECO:0000313" key="2">
    <source>
        <dbReference type="Proteomes" id="UP001172386"/>
    </source>
</evidence>
<keyword evidence="2" id="KW-1185">Reference proteome</keyword>
<dbReference type="Proteomes" id="UP001172386">
    <property type="component" value="Unassembled WGS sequence"/>
</dbReference>
<reference evidence="1" key="1">
    <citation type="submission" date="2022-10" db="EMBL/GenBank/DDBJ databases">
        <title>Culturing micro-colonial fungi from biological soil crusts in the Mojave desert and describing Neophaeococcomyces mojavensis, and introducing the new genera and species Taxawa tesnikishii.</title>
        <authorList>
            <person name="Kurbessoian T."/>
            <person name="Stajich J.E."/>
        </authorList>
    </citation>
    <scope>NUCLEOTIDE SEQUENCE</scope>
    <source>
        <strain evidence="1">JES_112</strain>
    </source>
</reference>
<name>A0ACC3A6U4_9EURO</name>
<comment type="caution">
    <text evidence="1">The sequence shown here is derived from an EMBL/GenBank/DDBJ whole genome shotgun (WGS) entry which is preliminary data.</text>
</comment>
<proteinExistence type="predicted"/>
<evidence type="ECO:0000313" key="1">
    <source>
        <dbReference type="EMBL" id="KAJ9656260.1"/>
    </source>
</evidence>
<accession>A0ACC3A6U4</accession>
<sequence length="98" mass="10997">MLRTQIVKLTTRASTRSFSVAAIRRAEGDLGGTRAGGSASADSFNKREQASENLFIREKEMENLKKLKAKLKEQRKHLDELDAHIQEMEGEKAGEQSH</sequence>
<protein>
    <submittedName>
        <fullName evidence="1">ATPase inhibitor</fullName>
    </submittedName>
</protein>
<organism evidence="1 2">
    <name type="scientific">Neophaeococcomyces mojaviensis</name>
    <dbReference type="NCBI Taxonomy" id="3383035"/>
    <lineage>
        <taxon>Eukaryota</taxon>
        <taxon>Fungi</taxon>
        <taxon>Dikarya</taxon>
        <taxon>Ascomycota</taxon>
        <taxon>Pezizomycotina</taxon>
        <taxon>Eurotiomycetes</taxon>
        <taxon>Chaetothyriomycetidae</taxon>
        <taxon>Chaetothyriales</taxon>
        <taxon>Chaetothyriales incertae sedis</taxon>
        <taxon>Neophaeococcomyces</taxon>
    </lineage>
</organism>
<dbReference type="EMBL" id="JAPDRQ010000081">
    <property type="protein sequence ID" value="KAJ9656260.1"/>
    <property type="molecule type" value="Genomic_DNA"/>
</dbReference>